<gene>
    <name evidence="1" type="ORF">BEN48_00760</name>
</gene>
<evidence type="ECO:0000313" key="1">
    <source>
        <dbReference type="EMBL" id="OGX86923.1"/>
    </source>
</evidence>
<protein>
    <submittedName>
        <fullName evidence="1">Uncharacterized protein</fullName>
    </submittedName>
</protein>
<dbReference type="STRING" id="1908236.BEN48_00760"/>
<reference evidence="1 2" key="1">
    <citation type="submission" date="2016-08" db="EMBL/GenBank/DDBJ databases">
        <title>Hymenobacter coccineus sp. nov., Hymenobacter lapidarius sp. nov. and Hymenobacter glacialis sp. nov., isolated from Antarctic soil.</title>
        <authorList>
            <person name="Sedlacek I."/>
            <person name="Kralova S."/>
            <person name="Kyrova K."/>
            <person name="Maslanova I."/>
            <person name="Stankova E."/>
            <person name="Vrbovska V."/>
            <person name="Nemec M."/>
            <person name="Bartak M."/>
            <person name="Svec P."/>
            <person name="Busse H.-J."/>
            <person name="Pantucek R."/>
        </authorList>
    </citation>
    <scope>NUCLEOTIDE SEQUENCE [LARGE SCALE GENOMIC DNA]</scope>
    <source>
        <strain evidence="1 2">CCM 8648</strain>
    </source>
</reference>
<dbReference type="AlphaFoldDB" id="A0A1G1T7S3"/>
<accession>A0A1G1T7S3</accession>
<comment type="caution">
    <text evidence="1">The sequence shown here is derived from an EMBL/GenBank/DDBJ whole genome shotgun (WGS) entry which is preliminary data.</text>
</comment>
<sequence>MKNYIPVLLLPALLGLTQCIMQREGAYPVQPMPEATQTGANTAGCLVDGLPWVAHHSGTGIGALRAYALTAEWDNFSVGRPHLSLSFAKYIDDQAQVHDATRLRLELPGITRPGTFVFDQPARPRVNSGPIGYASFTFNKPNPLRELLTGPDTPGRVVVTRFDTLARVVSGTFEFTARQASGGTAVRVTEGRFDCKF</sequence>
<organism evidence="1 2">
    <name type="scientific">Hymenobacter glacialis</name>
    <dbReference type="NCBI Taxonomy" id="1908236"/>
    <lineage>
        <taxon>Bacteria</taxon>
        <taxon>Pseudomonadati</taxon>
        <taxon>Bacteroidota</taxon>
        <taxon>Cytophagia</taxon>
        <taxon>Cytophagales</taxon>
        <taxon>Hymenobacteraceae</taxon>
        <taxon>Hymenobacter</taxon>
    </lineage>
</organism>
<keyword evidence="2" id="KW-1185">Reference proteome</keyword>
<evidence type="ECO:0000313" key="2">
    <source>
        <dbReference type="Proteomes" id="UP000177791"/>
    </source>
</evidence>
<name>A0A1G1T7S3_9BACT</name>
<dbReference type="RefSeq" id="WP_070733547.1">
    <property type="nucleotide sequence ID" value="NZ_MDZC01000046.1"/>
</dbReference>
<dbReference type="EMBL" id="MDZC01000046">
    <property type="protein sequence ID" value="OGX86923.1"/>
    <property type="molecule type" value="Genomic_DNA"/>
</dbReference>
<proteinExistence type="predicted"/>
<dbReference type="Proteomes" id="UP000177791">
    <property type="component" value="Unassembled WGS sequence"/>
</dbReference>
<dbReference type="OrthoDB" id="949867at2"/>